<evidence type="ECO:0000313" key="1">
    <source>
        <dbReference type="EMBL" id="DAD77214.1"/>
    </source>
</evidence>
<sequence>MKVRVKQAFNDWQANVVRQENEIFEMTEGRFDELSHNLKEGFSVDIADVVEIIDEEETEAQGDETTPLD</sequence>
<protein>
    <recommendedName>
        <fullName evidence="2">Phage protein</fullName>
    </recommendedName>
</protein>
<evidence type="ECO:0008006" key="2">
    <source>
        <dbReference type="Google" id="ProtNLM"/>
    </source>
</evidence>
<name>A0A8S5M4R5_9CAUD</name>
<reference evidence="1" key="1">
    <citation type="journal article" date="2021" name="Proc. Natl. Acad. Sci. U.S.A.">
        <title>A Catalog of Tens of Thousands of Viruses from Human Metagenomes Reveals Hidden Associations with Chronic Diseases.</title>
        <authorList>
            <person name="Tisza M.J."/>
            <person name="Buck C.B."/>
        </authorList>
    </citation>
    <scope>NUCLEOTIDE SEQUENCE</scope>
    <source>
        <strain evidence="1">CtAJN10</strain>
    </source>
</reference>
<dbReference type="EMBL" id="BK014819">
    <property type="protein sequence ID" value="DAD77214.1"/>
    <property type="molecule type" value="Genomic_DNA"/>
</dbReference>
<proteinExistence type="predicted"/>
<organism evidence="1">
    <name type="scientific">Siphoviridae sp. ctAJN10</name>
    <dbReference type="NCBI Taxonomy" id="2826181"/>
    <lineage>
        <taxon>Viruses</taxon>
        <taxon>Duplodnaviria</taxon>
        <taxon>Heunggongvirae</taxon>
        <taxon>Uroviricota</taxon>
        <taxon>Caudoviricetes</taxon>
    </lineage>
</organism>
<accession>A0A8S5M4R5</accession>